<evidence type="ECO:0000313" key="3">
    <source>
        <dbReference type="Proteomes" id="UP000236291"/>
    </source>
</evidence>
<dbReference type="EMBL" id="ASHM01044183">
    <property type="protein sequence ID" value="PNX83467.1"/>
    <property type="molecule type" value="Genomic_DNA"/>
</dbReference>
<gene>
    <name evidence="2" type="ORF">L195_g039510</name>
</gene>
<comment type="caution">
    <text evidence="2">The sequence shown here is derived from an EMBL/GenBank/DDBJ whole genome shotgun (WGS) entry which is preliminary data.</text>
</comment>
<keyword evidence="2" id="KW-0675">Receptor</keyword>
<reference evidence="2 3" key="1">
    <citation type="journal article" date="2014" name="Am. J. Bot.">
        <title>Genome assembly and annotation for red clover (Trifolium pratense; Fabaceae).</title>
        <authorList>
            <person name="Istvanek J."/>
            <person name="Jaros M."/>
            <person name="Krenek A."/>
            <person name="Repkova J."/>
        </authorList>
    </citation>
    <scope>NUCLEOTIDE SEQUENCE [LARGE SCALE GENOMIC DNA]</scope>
    <source>
        <strain evidence="3">cv. Tatra</strain>
        <tissue evidence="2">Young leaves</tissue>
    </source>
</reference>
<evidence type="ECO:0000313" key="2">
    <source>
        <dbReference type="EMBL" id="PNX83467.1"/>
    </source>
</evidence>
<proteinExistence type="predicted"/>
<name>A0A2K3LY51_TRIPR</name>
<dbReference type="InterPro" id="IPR021720">
    <property type="entry name" value="Malectin_dom"/>
</dbReference>
<protein>
    <submittedName>
        <fullName evidence="2">Putative cysteine-rich RLK (Receptor-like kinase) protein</fullName>
    </submittedName>
</protein>
<dbReference type="PANTHER" id="PTHR48155:SF1">
    <property type="entry name" value="F-BOX DOMAIN-CONTAINING PROTEIN"/>
    <property type="match status" value="1"/>
</dbReference>
<accession>A0A2K3LY51</accession>
<dbReference type="STRING" id="57577.A0A2K3LY51"/>
<organism evidence="2 3">
    <name type="scientific">Trifolium pratense</name>
    <name type="common">Red clover</name>
    <dbReference type="NCBI Taxonomy" id="57577"/>
    <lineage>
        <taxon>Eukaryota</taxon>
        <taxon>Viridiplantae</taxon>
        <taxon>Streptophyta</taxon>
        <taxon>Embryophyta</taxon>
        <taxon>Tracheophyta</taxon>
        <taxon>Spermatophyta</taxon>
        <taxon>Magnoliopsida</taxon>
        <taxon>eudicotyledons</taxon>
        <taxon>Gunneridae</taxon>
        <taxon>Pentapetalae</taxon>
        <taxon>rosids</taxon>
        <taxon>fabids</taxon>
        <taxon>Fabales</taxon>
        <taxon>Fabaceae</taxon>
        <taxon>Papilionoideae</taxon>
        <taxon>50 kb inversion clade</taxon>
        <taxon>NPAAA clade</taxon>
        <taxon>Hologalegina</taxon>
        <taxon>IRL clade</taxon>
        <taxon>Trifolieae</taxon>
        <taxon>Trifolium</taxon>
    </lineage>
</organism>
<sequence length="318" mass="35659">YLFLKEQLQLSIMPPHSGILHGTMIDQFIGCGKSRDVAHELASRVWLAVLDNLEENHHTFCLLKRLAQEGDQVFLPYPYTRSIKVQWRVFEKLFTDFRDCFNHEVDYYDMLACAKSRFQPIPSAWLASSYALHINCGGGSVTVNGSTYDDDTDTAGPASFHQSRGKTWAFSTTGNFMDIDGSNSYIMSDTSVANSELFKNARVSPTSLTYYGFCMGNGNYTVNLHFSEIIFTDDQTYNSLGRRIFDIYIQGELVQKDFNIAKEAGRIGKAITKPFTAVVSHNTLEIRLYWAGKGTTSIPSRGVYGPLISAITVEPGRL</sequence>
<evidence type="ECO:0000259" key="1">
    <source>
        <dbReference type="Pfam" id="PF11721"/>
    </source>
</evidence>
<feature type="non-terminal residue" evidence="2">
    <location>
        <position position="1"/>
    </location>
</feature>
<dbReference type="AlphaFoldDB" id="A0A2K3LY51"/>
<reference evidence="2 3" key="2">
    <citation type="journal article" date="2017" name="Front. Plant Sci.">
        <title>Gene Classification and Mining of Molecular Markers Useful in Red Clover (Trifolium pratense) Breeding.</title>
        <authorList>
            <person name="Istvanek J."/>
            <person name="Dluhosova J."/>
            <person name="Dluhos P."/>
            <person name="Patkova L."/>
            <person name="Nedelnik J."/>
            <person name="Repkova J."/>
        </authorList>
    </citation>
    <scope>NUCLEOTIDE SEQUENCE [LARGE SCALE GENOMIC DNA]</scope>
    <source>
        <strain evidence="3">cv. Tatra</strain>
        <tissue evidence="2">Young leaves</tissue>
    </source>
</reference>
<keyword evidence="2" id="KW-0808">Transferase</keyword>
<keyword evidence="2" id="KW-0418">Kinase</keyword>
<feature type="domain" description="Malectin" evidence="1">
    <location>
        <begin position="131"/>
        <end position="311"/>
    </location>
</feature>
<dbReference type="PANTHER" id="PTHR48155">
    <property type="entry name" value="OS09G0497600 PROTEIN"/>
    <property type="match status" value="1"/>
</dbReference>
<dbReference type="Proteomes" id="UP000236291">
    <property type="component" value="Unassembled WGS sequence"/>
</dbReference>
<dbReference type="Gene3D" id="2.60.120.430">
    <property type="entry name" value="Galactose-binding lectin"/>
    <property type="match status" value="1"/>
</dbReference>
<dbReference type="FunFam" id="2.60.120.430:FF:000004">
    <property type="entry name" value="Putative leucine-rich repeat receptor-like serine/threonine-protein kinase"/>
    <property type="match status" value="1"/>
</dbReference>
<dbReference type="GO" id="GO:0016301">
    <property type="term" value="F:kinase activity"/>
    <property type="evidence" value="ECO:0007669"/>
    <property type="project" value="UniProtKB-KW"/>
</dbReference>
<dbReference type="Pfam" id="PF11721">
    <property type="entry name" value="Malectin"/>
    <property type="match status" value="1"/>
</dbReference>